<dbReference type="InterPro" id="IPR004127">
    <property type="entry name" value="Prefoldin_subunit_alpha"/>
</dbReference>
<dbReference type="Pfam" id="PF02996">
    <property type="entry name" value="Prefoldin"/>
    <property type="match status" value="1"/>
</dbReference>
<dbReference type="PANTHER" id="PTHR15111">
    <property type="entry name" value="RNA POLYMERASE II SUBUNIT 5-MEDIATING PROTEIN NNX3"/>
    <property type="match status" value="1"/>
</dbReference>
<organism evidence="6 7">
    <name type="scientific">Zingiber officinale</name>
    <name type="common">Ginger</name>
    <name type="synonym">Amomum zingiber</name>
    <dbReference type="NCBI Taxonomy" id="94328"/>
    <lineage>
        <taxon>Eukaryota</taxon>
        <taxon>Viridiplantae</taxon>
        <taxon>Streptophyta</taxon>
        <taxon>Embryophyta</taxon>
        <taxon>Tracheophyta</taxon>
        <taxon>Spermatophyta</taxon>
        <taxon>Magnoliopsida</taxon>
        <taxon>Liliopsida</taxon>
        <taxon>Zingiberales</taxon>
        <taxon>Zingiberaceae</taxon>
        <taxon>Zingiber</taxon>
    </lineage>
</organism>
<dbReference type="PANTHER" id="PTHR15111:SF0">
    <property type="entry name" value="UNCONVENTIONAL PREFOLDIN RPB5 INTERACTOR 1"/>
    <property type="match status" value="1"/>
</dbReference>
<dbReference type="InterPro" id="IPR009053">
    <property type="entry name" value="Prefoldin"/>
</dbReference>
<evidence type="ECO:0000256" key="2">
    <source>
        <dbReference type="ARBA" id="ARBA00023242"/>
    </source>
</evidence>
<keyword evidence="4" id="KW-0175">Coiled coil</keyword>
<dbReference type="InterPro" id="IPR052255">
    <property type="entry name" value="RNA_pol_II_subunit5-mediator"/>
</dbReference>
<dbReference type="GO" id="GO:0019212">
    <property type="term" value="F:phosphatase inhibitor activity"/>
    <property type="evidence" value="ECO:0007669"/>
    <property type="project" value="TreeGrafter"/>
</dbReference>
<evidence type="ECO:0000313" key="7">
    <source>
        <dbReference type="Proteomes" id="UP000734854"/>
    </source>
</evidence>
<dbReference type="GO" id="GO:0000122">
    <property type="term" value="P:negative regulation of transcription by RNA polymerase II"/>
    <property type="evidence" value="ECO:0007669"/>
    <property type="project" value="TreeGrafter"/>
</dbReference>
<dbReference type="GO" id="GO:0005634">
    <property type="term" value="C:nucleus"/>
    <property type="evidence" value="ECO:0007669"/>
    <property type="project" value="UniProtKB-SubCell"/>
</dbReference>
<keyword evidence="7" id="KW-1185">Reference proteome</keyword>
<keyword evidence="2" id="KW-0539">Nucleus</keyword>
<gene>
    <name evidence="6" type="ORF">ZIOFF_019749</name>
</gene>
<evidence type="ECO:0000256" key="4">
    <source>
        <dbReference type="SAM" id="Coils"/>
    </source>
</evidence>
<comment type="subcellular location">
    <subcellularLocation>
        <location evidence="1">Nucleus</location>
    </subcellularLocation>
</comment>
<dbReference type="Gene3D" id="1.10.287.370">
    <property type="match status" value="1"/>
</dbReference>
<feature type="region of interest" description="Disordered" evidence="5">
    <location>
        <begin position="220"/>
        <end position="260"/>
    </location>
</feature>
<evidence type="ECO:0000256" key="5">
    <source>
        <dbReference type="SAM" id="MobiDB-lite"/>
    </source>
</evidence>
<comment type="caution">
    <text evidence="6">The sequence shown here is derived from an EMBL/GenBank/DDBJ whole genome shotgun (WGS) entry which is preliminary data.</text>
</comment>
<feature type="compositionally biased region" description="Polar residues" evidence="5">
    <location>
        <begin position="181"/>
        <end position="191"/>
    </location>
</feature>
<dbReference type="SUPFAM" id="SSF46579">
    <property type="entry name" value="Prefoldin"/>
    <property type="match status" value="1"/>
</dbReference>
<reference evidence="6 7" key="1">
    <citation type="submission" date="2020-08" db="EMBL/GenBank/DDBJ databases">
        <title>Plant Genome Project.</title>
        <authorList>
            <person name="Zhang R.-G."/>
        </authorList>
    </citation>
    <scope>NUCLEOTIDE SEQUENCE [LARGE SCALE GENOMIC DNA]</scope>
    <source>
        <tissue evidence="6">Rhizome</tissue>
    </source>
</reference>
<dbReference type="GO" id="GO:0006457">
    <property type="term" value="P:protein folding"/>
    <property type="evidence" value="ECO:0007669"/>
    <property type="project" value="UniProtKB-ARBA"/>
</dbReference>
<evidence type="ECO:0000256" key="1">
    <source>
        <dbReference type="ARBA" id="ARBA00004123"/>
    </source>
</evidence>
<proteinExistence type="inferred from homology"/>
<dbReference type="Proteomes" id="UP000734854">
    <property type="component" value="Unassembled WGS sequence"/>
</dbReference>
<dbReference type="GO" id="GO:0003714">
    <property type="term" value="F:transcription corepressor activity"/>
    <property type="evidence" value="ECO:0007669"/>
    <property type="project" value="TreeGrafter"/>
</dbReference>
<dbReference type="CDD" id="cd23159">
    <property type="entry name" value="Prefoldin_URI1"/>
    <property type="match status" value="1"/>
</dbReference>
<sequence length="501" mass="56225">MGDGVKGTVTPLGSLFSPEEARKAAQRVEGAVVQRSSELRRLQGFVSENSALISLVRSLPDELSHEIMAREIRFPFLLFLLSKPPSLPAKIPTPIIVSLVKSDRFLLEVLLGDGYYAERTAKQTMDILHRRGKAMEAQVEALKATMLDLEAEVKFFNSTAEEAIEGIVEIREEYVEEPEKNSLSSDNSLHSCKTENLQKLDEDEDEEYARIMARIEELERMEELENGNTSEDNTQENEDTVVRDGDGGSKAGDEDEDEDIEAGHSFSTLDHKYEVIEPKQKLKDPLQKASDQKVLSSFISRQTGNISKQQLKEEAFSNSRMQFPVEGKPSTIWDMPPLAIIIFYYCLIHSYSVLLKMTHVVRSTCPAASFSEHNTCLDCTPESQAWYSVGLAHSFSNKELSVGKEKTASSPFDAQSSVSKIEAFSGSIVERDLDPQPVQSSKNTNLSQQSRHSVTFPLFDNPLIPLYMMDHSVLCSEFHKASFKIQDAERQSLVFDMYLSI</sequence>
<feature type="region of interest" description="Disordered" evidence="5">
    <location>
        <begin position="178"/>
        <end position="205"/>
    </location>
</feature>
<name>A0A8J5H7E5_ZINOF</name>
<dbReference type="GO" id="GO:0003682">
    <property type="term" value="F:chromatin binding"/>
    <property type="evidence" value="ECO:0007669"/>
    <property type="project" value="TreeGrafter"/>
</dbReference>
<dbReference type="EMBL" id="JACMSC010000005">
    <property type="protein sequence ID" value="KAG6522605.1"/>
    <property type="molecule type" value="Genomic_DNA"/>
</dbReference>
<evidence type="ECO:0000256" key="3">
    <source>
        <dbReference type="ARBA" id="ARBA00038295"/>
    </source>
</evidence>
<protein>
    <submittedName>
        <fullName evidence="6">Uncharacterized protein</fullName>
    </submittedName>
</protein>
<feature type="coiled-coil region" evidence="4">
    <location>
        <begin position="132"/>
        <end position="159"/>
    </location>
</feature>
<dbReference type="AlphaFoldDB" id="A0A8J5H7E5"/>
<accession>A0A8J5H7E5</accession>
<evidence type="ECO:0000313" key="6">
    <source>
        <dbReference type="EMBL" id="KAG6522605.1"/>
    </source>
</evidence>
<comment type="similarity">
    <text evidence="3">Belongs to the RNA polymerase II subunit 5-mediating protein family.</text>
</comment>
<dbReference type="GO" id="GO:0009409">
    <property type="term" value="P:response to cold"/>
    <property type="evidence" value="ECO:0007669"/>
    <property type="project" value="UniProtKB-ARBA"/>
</dbReference>